<dbReference type="InterPro" id="IPR001878">
    <property type="entry name" value="Znf_CCHC"/>
</dbReference>
<proteinExistence type="predicted"/>
<dbReference type="Pfam" id="PF03732">
    <property type="entry name" value="Retrotrans_gag"/>
    <property type="match status" value="1"/>
</dbReference>
<gene>
    <name evidence="4" type="primary">LOC108821073</name>
</gene>
<dbReference type="PROSITE" id="PS50158">
    <property type="entry name" value="ZF_CCHC"/>
    <property type="match status" value="1"/>
</dbReference>
<dbReference type="AlphaFoldDB" id="A0A6J0KNZ5"/>
<organism evidence="3 4">
    <name type="scientific">Raphanus sativus</name>
    <name type="common">Radish</name>
    <name type="synonym">Raphanus raphanistrum var. sativus</name>
    <dbReference type="NCBI Taxonomy" id="3726"/>
    <lineage>
        <taxon>Eukaryota</taxon>
        <taxon>Viridiplantae</taxon>
        <taxon>Streptophyta</taxon>
        <taxon>Embryophyta</taxon>
        <taxon>Tracheophyta</taxon>
        <taxon>Spermatophyta</taxon>
        <taxon>Magnoliopsida</taxon>
        <taxon>eudicotyledons</taxon>
        <taxon>Gunneridae</taxon>
        <taxon>Pentapetalae</taxon>
        <taxon>rosids</taxon>
        <taxon>malvids</taxon>
        <taxon>Brassicales</taxon>
        <taxon>Brassicaceae</taxon>
        <taxon>Brassiceae</taxon>
        <taxon>Raphanus</taxon>
    </lineage>
</organism>
<dbReference type="GO" id="GO:0008270">
    <property type="term" value="F:zinc ion binding"/>
    <property type="evidence" value="ECO:0007669"/>
    <property type="project" value="UniProtKB-KW"/>
</dbReference>
<protein>
    <submittedName>
        <fullName evidence="4">Uncharacterized protein LOC108821073</fullName>
    </submittedName>
</protein>
<dbReference type="PANTHER" id="PTHR34222">
    <property type="entry name" value="GAG_PRE-INTEGRS DOMAIN-CONTAINING PROTEIN"/>
    <property type="match status" value="1"/>
</dbReference>
<evidence type="ECO:0000313" key="4">
    <source>
        <dbReference type="RefSeq" id="XP_018449620.2"/>
    </source>
</evidence>
<feature type="domain" description="CCHC-type" evidence="2">
    <location>
        <begin position="211"/>
        <end position="224"/>
    </location>
</feature>
<dbReference type="GO" id="GO:0003676">
    <property type="term" value="F:nucleic acid binding"/>
    <property type="evidence" value="ECO:0007669"/>
    <property type="project" value="InterPro"/>
</dbReference>
<dbReference type="KEGG" id="rsz:108821073"/>
<keyword evidence="1" id="KW-0863">Zinc-finger</keyword>
<evidence type="ECO:0000313" key="3">
    <source>
        <dbReference type="Proteomes" id="UP000504610"/>
    </source>
</evidence>
<reference evidence="3" key="1">
    <citation type="journal article" date="2019" name="Database">
        <title>The radish genome database (RadishGD): an integrated information resource for radish genomics.</title>
        <authorList>
            <person name="Yu H.J."/>
            <person name="Baek S."/>
            <person name="Lee Y.J."/>
            <person name="Cho A."/>
            <person name="Mun J.H."/>
        </authorList>
    </citation>
    <scope>NUCLEOTIDE SEQUENCE [LARGE SCALE GENOMIC DNA]</scope>
    <source>
        <strain evidence="3">cv. WK10039</strain>
    </source>
</reference>
<dbReference type="InterPro" id="IPR005162">
    <property type="entry name" value="Retrotrans_gag_dom"/>
</dbReference>
<reference evidence="4" key="2">
    <citation type="submission" date="2025-08" db="UniProtKB">
        <authorList>
            <consortium name="RefSeq"/>
        </authorList>
    </citation>
    <scope>IDENTIFICATION</scope>
    <source>
        <tissue evidence="4">Leaf</tissue>
    </source>
</reference>
<sequence>MTHKDYGAWSRCNDMITTWLLNSVSKKIGQSLLFVYTAEGIWKNLISRFKQDDAPRVYDLEQRLSSIEQGNMDVSAYYTELVTLWEEHKNYVELPVCTCGRCECDAAALWEKLQQRSRVTKFLMGLNESYEQSRRYILMLKPMPTIEEAFNIVTQDERQKAIRPSTRIDNVAFQLQSTPAATIAGLLPSPAADPSYVAAYNTSRQAQKPICTHCGKSGHTVQKCFKLHGFPPGYRTNFSTYSRNNTRAVPSQSVAPVTQQTPALTNAIATVHSDMALPSAPMPQLTTGGTTITLQDFTPQQIQHLISQFNSQVRVPEHPILSSRASITEHGIMASTSSSGPFSGIDDWEG</sequence>
<accession>A0A6J0KNZ5</accession>
<evidence type="ECO:0000259" key="2">
    <source>
        <dbReference type="PROSITE" id="PS50158"/>
    </source>
</evidence>
<keyword evidence="1" id="KW-0862">Zinc</keyword>
<dbReference type="Proteomes" id="UP000504610">
    <property type="component" value="Chromosome 8"/>
</dbReference>
<dbReference type="OrthoDB" id="5544992at2759"/>
<dbReference type="RefSeq" id="XP_018449620.2">
    <property type="nucleotide sequence ID" value="XM_018594118.2"/>
</dbReference>
<dbReference type="PANTHER" id="PTHR34222:SF99">
    <property type="entry name" value="PROTEIN, PUTATIVE-RELATED"/>
    <property type="match status" value="1"/>
</dbReference>
<name>A0A6J0KNZ5_RAPSA</name>
<keyword evidence="1" id="KW-0479">Metal-binding</keyword>
<keyword evidence="3" id="KW-1185">Reference proteome</keyword>
<evidence type="ECO:0000256" key="1">
    <source>
        <dbReference type="PROSITE-ProRule" id="PRU00047"/>
    </source>
</evidence>
<dbReference type="GeneID" id="108821073"/>